<feature type="signal peptide" evidence="1">
    <location>
        <begin position="1"/>
        <end position="29"/>
    </location>
</feature>
<protein>
    <submittedName>
        <fullName evidence="2">Uncharacterized protein</fullName>
    </submittedName>
</protein>
<sequence length="414" mass="47101">MTRMDFVYSKSLPMLAMSLLILNNPEVSAEVNGILQSHTTARVHTESCGSSDCEIPFSELRAQLKADYATNDNAHSFTANLELVQDFVFDETSARARELYWDWTKDAIQLRTGRQMITWGTGDMLFINDVFAKDWNAFFGGMPMDFLKRPTDAIKFDFYPGNTTIETVIARFDEDHLPEMRRFEMQSLLLAPPITRESNDDDLEYAGKLSRSFSGWDVSGYASKGYWRRASYQPAIAAPGTNVFHPRLNTYGASLTGQIKNGVFNLEAGYYDSRDDVSGSNPFIQNSQTRLLSGYNRQLWKDSTLGVQFYIEHMENYSAYRAAASSATAVSAEWNRVATLRFTQFLMHQTLTVNIFSYWGLSESDRFLQSTLRYAFNDNLWGEIGTNIFSGNSQGMFGAFDRNDNLYLTLRLAY</sequence>
<evidence type="ECO:0000313" key="3">
    <source>
        <dbReference type="Proteomes" id="UP001253595"/>
    </source>
</evidence>
<keyword evidence="1" id="KW-0732">Signal</keyword>
<name>A0ABU1UTW8_9GAMM</name>
<dbReference type="Proteomes" id="UP001253595">
    <property type="component" value="Unassembled WGS sequence"/>
</dbReference>
<evidence type="ECO:0000313" key="2">
    <source>
        <dbReference type="EMBL" id="MDR7088615.1"/>
    </source>
</evidence>
<gene>
    <name evidence="2" type="ORF">J2X05_000618</name>
</gene>
<organism evidence="2 3">
    <name type="scientific">Cellvibrio fibrivorans</name>
    <dbReference type="NCBI Taxonomy" id="126350"/>
    <lineage>
        <taxon>Bacteria</taxon>
        <taxon>Pseudomonadati</taxon>
        <taxon>Pseudomonadota</taxon>
        <taxon>Gammaproteobacteria</taxon>
        <taxon>Cellvibrionales</taxon>
        <taxon>Cellvibrionaceae</taxon>
        <taxon>Cellvibrio</taxon>
    </lineage>
</organism>
<dbReference type="SUPFAM" id="SSF56935">
    <property type="entry name" value="Porins"/>
    <property type="match status" value="1"/>
</dbReference>
<proteinExistence type="predicted"/>
<feature type="chain" id="PRO_5045924450" evidence="1">
    <location>
        <begin position="30"/>
        <end position="414"/>
    </location>
</feature>
<comment type="caution">
    <text evidence="2">The sequence shown here is derived from an EMBL/GenBank/DDBJ whole genome shotgun (WGS) entry which is preliminary data.</text>
</comment>
<dbReference type="EMBL" id="JAVDVX010000001">
    <property type="protein sequence ID" value="MDR7088615.1"/>
    <property type="molecule type" value="Genomic_DNA"/>
</dbReference>
<dbReference type="RefSeq" id="WP_310068474.1">
    <property type="nucleotide sequence ID" value="NZ_JAVDVX010000001.1"/>
</dbReference>
<keyword evidence="3" id="KW-1185">Reference proteome</keyword>
<evidence type="ECO:0000256" key="1">
    <source>
        <dbReference type="SAM" id="SignalP"/>
    </source>
</evidence>
<accession>A0ABU1UTW8</accession>
<reference evidence="2 3" key="1">
    <citation type="submission" date="2023-07" db="EMBL/GenBank/DDBJ databases">
        <title>Sorghum-associated microbial communities from plants grown in Nebraska, USA.</title>
        <authorList>
            <person name="Schachtman D."/>
        </authorList>
    </citation>
    <scope>NUCLEOTIDE SEQUENCE [LARGE SCALE GENOMIC DNA]</scope>
    <source>
        <strain evidence="2 3">BE190</strain>
    </source>
</reference>